<evidence type="ECO:0000313" key="3">
    <source>
        <dbReference type="EMBL" id="QHT85836.1"/>
    </source>
</evidence>
<dbReference type="PRINTS" id="PR00050">
    <property type="entry name" value="COLDSHOCK"/>
</dbReference>
<feature type="domain" description="CSD" evidence="2">
    <location>
        <begin position="7"/>
        <end position="80"/>
    </location>
</feature>
<reference evidence="3" key="1">
    <citation type="journal article" date="2020" name="Nature">
        <title>Giant virus diversity and host interactions through global metagenomics.</title>
        <authorList>
            <person name="Schulz F."/>
            <person name="Roux S."/>
            <person name="Paez-Espino D."/>
            <person name="Jungbluth S."/>
            <person name="Walsh D.A."/>
            <person name="Denef V.J."/>
            <person name="McMahon K.D."/>
            <person name="Konstantinidis K.T."/>
            <person name="Eloe-Fadrosh E.A."/>
            <person name="Kyrpides N.C."/>
            <person name="Woyke T."/>
        </authorList>
    </citation>
    <scope>NUCLEOTIDE SEQUENCE</scope>
    <source>
        <strain evidence="3">GVMAG-M-3300023184-182</strain>
    </source>
</reference>
<feature type="region of interest" description="Disordered" evidence="1">
    <location>
        <begin position="99"/>
        <end position="159"/>
    </location>
</feature>
<dbReference type="Pfam" id="PF00313">
    <property type="entry name" value="CSD"/>
    <property type="match status" value="1"/>
</dbReference>
<dbReference type="InterPro" id="IPR002059">
    <property type="entry name" value="CSP_DNA-bd"/>
</dbReference>
<dbReference type="GO" id="GO:0003676">
    <property type="term" value="F:nucleic acid binding"/>
    <property type="evidence" value="ECO:0007669"/>
    <property type="project" value="InterPro"/>
</dbReference>
<dbReference type="EMBL" id="MN740047">
    <property type="protein sequence ID" value="QHT85836.1"/>
    <property type="molecule type" value="Genomic_DNA"/>
</dbReference>
<protein>
    <recommendedName>
        <fullName evidence="2">CSD domain-containing protein</fullName>
    </recommendedName>
</protein>
<feature type="compositionally biased region" description="Low complexity" evidence="1">
    <location>
        <begin position="117"/>
        <end position="135"/>
    </location>
</feature>
<dbReference type="Gene3D" id="2.40.50.140">
    <property type="entry name" value="Nucleic acid-binding proteins"/>
    <property type="match status" value="1"/>
</dbReference>
<dbReference type="CDD" id="cd04458">
    <property type="entry name" value="CSP_CDS"/>
    <property type="match status" value="1"/>
</dbReference>
<accession>A0A6C0I0A3</accession>
<evidence type="ECO:0000256" key="1">
    <source>
        <dbReference type="SAM" id="MobiDB-lite"/>
    </source>
</evidence>
<dbReference type="InterPro" id="IPR012340">
    <property type="entry name" value="NA-bd_OB-fold"/>
</dbReference>
<proteinExistence type="predicted"/>
<dbReference type="PANTHER" id="PTHR46565">
    <property type="entry name" value="COLD SHOCK DOMAIN PROTEIN 2"/>
    <property type="match status" value="1"/>
</dbReference>
<dbReference type="PROSITE" id="PS51857">
    <property type="entry name" value="CSD_2"/>
    <property type="match status" value="1"/>
</dbReference>
<dbReference type="InterPro" id="IPR011129">
    <property type="entry name" value="CSD"/>
</dbReference>
<dbReference type="SUPFAM" id="SSF50249">
    <property type="entry name" value="Nucleic acid-binding proteins"/>
    <property type="match status" value="1"/>
</dbReference>
<organism evidence="3">
    <name type="scientific">viral metagenome</name>
    <dbReference type="NCBI Taxonomy" id="1070528"/>
    <lineage>
        <taxon>unclassified sequences</taxon>
        <taxon>metagenomes</taxon>
        <taxon>organismal metagenomes</taxon>
    </lineage>
</organism>
<name>A0A6C0I0A3_9ZZZZ</name>
<dbReference type="PANTHER" id="PTHR46565:SF20">
    <property type="entry name" value="COLD SHOCK DOMAIN-CONTAINING PROTEIN 4"/>
    <property type="match status" value="1"/>
</dbReference>
<sequence>MADTDTRLTGIVKWFNSKTGYGFITILGDDSRDIFVHFSNVKVDGLQYTYLVQGEYVEFDLVETGADNDKHTHHAVNITGIRGGPILCNTRFINRLQEKDTDNDDSDTLKRTVSAPASRTARSPRVVRAPRSSQSENEGFVKVEKKRRPPAKKTSSASV</sequence>
<dbReference type="AlphaFoldDB" id="A0A6C0I0A3"/>
<dbReference type="SMART" id="SM00357">
    <property type="entry name" value="CSP"/>
    <property type="match status" value="1"/>
</dbReference>
<evidence type="ECO:0000259" key="2">
    <source>
        <dbReference type="PROSITE" id="PS51857"/>
    </source>
</evidence>